<organism evidence="1 2">
    <name type="scientific">Aliterella atlantica CENA595</name>
    <dbReference type="NCBI Taxonomy" id="1618023"/>
    <lineage>
        <taxon>Bacteria</taxon>
        <taxon>Bacillati</taxon>
        <taxon>Cyanobacteriota</taxon>
        <taxon>Cyanophyceae</taxon>
        <taxon>Chroococcidiopsidales</taxon>
        <taxon>Aliterellaceae</taxon>
        <taxon>Aliterella</taxon>
    </lineage>
</organism>
<dbReference type="PATRIC" id="fig|1618023.3.peg.3301"/>
<dbReference type="OrthoDB" id="427026at2"/>
<evidence type="ECO:0000313" key="1">
    <source>
        <dbReference type="EMBL" id="KJH72356.1"/>
    </source>
</evidence>
<sequence length="124" mass="14678">MNNSSLLRTMDRNENGEFSLRYEEPKVTRSVRLTDVAWQKLKDIGDSKNISRTDVIERFCREEENKQEIILKALNQFITDKKESYGENPSQKGEFKFTRAWDCLLEFQDLIQNAPWELLGEQED</sequence>
<dbReference type="AlphaFoldDB" id="A0A0D8ZYS5"/>
<comment type="caution">
    <text evidence="1">The sequence shown here is derived from an EMBL/GenBank/DDBJ whole genome shotgun (WGS) entry which is preliminary data.</text>
</comment>
<keyword evidence="2" id="KW-1185">Reference proteome</keyword>
<evidence type="ECO:0000313" key="2">
    <source>
        <dbReference type="Proteomes" id="UP000032452"/>
    </source>
</evidence>
<accession>A0A0D8ZYS5</accession>
<protein>
    <submittedName>
        <fullName evidence="1">Uncharacterized protein</fullName>
    </submittedName>
</protein>
<reference evidence="1 2" key="1">
    <citation type="submission" date="2015-02" db="EMBL/GenBank/DDBJ databases">
        <title>Draft genome of a novel marine cyanobacterium (Chroococcales) isolated from South Atlantic Ocean.</title>
        <authorList>
            <person name="Rigonato J."/>
            <person name="Alvarenga D.O."/>
            <person name="Branco L.H."/>
            <person name="Varani A.M."/>
            <person name="Brandini F.P."/>
            <person name="Fiore M.F."/>
        </authorList>
    </citation>
    <scope>NUCLEOTIDE SEQUENCE [LARGE SCALE GENOMIC DNA]</scope>
    <source>
        <strain evidence="1 2">CENA595</strain>
    </source>
</reference>
<proteinExistence type="predicted"/>
<dbReference type="EMBL" id="JYON01000006">
    <property type="protein sequence ID" value="KJH72356.1"/>
    <property type="molecule type" value="Genomic_DNA"/>
</dbReference>
<dbReference type="STRING" id="1618023.UH38_08080"/>
<dbReference type="Proteomes" id="UP000032452">
    <property type="component" value="Unassembled WGS sequence"/>
</dbReference>
<gene>
    <name evidence="1" type="ORF">UH38_08080</name>
</gene>
<dbReference type="RefSeq" id="WP_045054118.1">
    <property type="nucleotide sequence ID" value="NZ_JYON01000006.1"/>
</dbReference>
<name>A0A0D8ZYS5_9CYAN</name>